<dbReference type="OrthoDB" id="10063670at2759"/>
<proteinExistence type="predicted"/>
<organism evidence="1 2">
    <name type="scientific">Galerina marginata (strain CBS 339.88)</name>
    <dbReference type="NCBI Taxonomy" id="685588"/>
    <lineage>
        <taxon>Eukaryota</taxon>
        <taxon>Fungi</taxon>
        <taxon>Dikarya</taxon>
        <taxon>Basidiomycota</taxon>
        <taxon>Agaricomycotina</taxon>
        <taxon>Agaricomycetes</taxon>
        <taxon>Agaricomycetidae</taxon>
        <taxon>Agaricales</taxon>
        <taxon>Agaricineae</taxon>
        <taxon>Strophariaceae</taxon>
        <taxon>Galerina</taxon>
    </lineage>
</organism>
<dbReference type="PANTHER" id="PTHR37475">
    <property type="entry name" value="ZYGOTE-SPECIFIC CLASS V COPY B GENE PROTEIN"/>
    <property type="match status" value="1"/>
</dbReference>
<reference evidence="2" key="1">
    <citation type="journal article" date="2014" name="Proc. Natl. Acad. Sci. U.S.A.">
        <title>Extensive sampling of basidiomycete genomes demonstrates inadequacy of the white-rot/brown-rot paradigm for wood decay fungi.</title>
        <authorList>
            <person name="Riley R."/>
            <person name="Salamov A.A."/>
            <person name="Brown D.W."/>
            <person name="Nagy L.G."/>
            <person name="Floudas D."/>
            <person name="Held B.W."/>
            <person name="Levasseur A."/>
            <person name="Lombard V."/>
            <person name="Morin E."/>
            <person name="Otillar R."/>
            <person name="Lindquist E.A."/>
            <person name="Sun H."/>
            <person name="LaButti K.M."/>
            <person name="Schmutz J."/>
            <person name="Jabbour D."/>
            <person name="Luo H."/>
            <person name="Baker S.E."/>
            <person name="Pisabarro A.G."/>
            <person name="Walton J.D."/>
            <person name="Blanchette R.A."/>
            <person name="Henrissat B."/>
            <person name="Martin F."/>
            <person name="Cullen D."/>
            <person name="Hibbett D.S."/>
            <person name="Grigoriev I.V."/>
        </authorList>
    </citation>
    <scope>NUCLEOTIDE SEQUENCE [LARGE SCALE GENOMIC DNA]</scope>
    <source>
        <strain evidence="2">CBS 339.88</strain>
    </source>
</reference>
<gene>
    <name evidence="1" type="ORF">GALMADRAFT_241716</name>
</gene>
<evidence type="ECO:0000313" key="1">
    <source>
        <dbReference type="EMBL" id="KDR81156.1"/>
    </source>
</evidence>
<dbReference type="EMBL" id="KL142371">
    <property type="protein sequence ID" value="KDR81156.1"/>
    <property type="molecule type" value="Genomic_DNA"/>
</dbReference>
<dbReference type="Proteomes" id="UP000027222">
    <property type="component" value="Unassembled WGS sequence"/>
</dbReference>
<protein>
    <submittedName>
        <fullName evidence="1">Uncharacterized protein</fullName>
    </submittedName>
</protein>
<accession>A0A067TDB6</accession>
<keyword evidence="2" id="KW-1185">Reference proteome</keyword>
<dbReference type="PANTHER" id="PTHR37475:SF1">
    <property type="entry name" value="ZYGOTE-SPECIFIC PROTEIN"/>
    <property type="match status" value="1"/>
</dbReference>
<sequence length="136" mass="13751">MGNPEILGRFADAVAAVPRTLSIKDDQSPFSKIPTPHCRQPPPHAHISAMRFPTVIAPFLIALSTTVFLVSAGPIEYGICQTACNDGAVACYRGAGATFGTVVTDADTPAAILACNAGLGACSAACPAVALPGPTS</sequence>
<dbReference type="STRING" id="685588.A0A067TDB6"/>
<evidence type="ECO:0000313" key="2">
    <source>
        <dbReference type="Proteomes" id="UP000027222"/>
    </source>
</evidence>
<dbReference type="HOGENOM" id="CLU_1875594_0_0_1"/>
<dbReference type="AlphaFoldDB" id="A0A067TDB6"/>
<name>A0A067TDB6_GALM3</name>